<proteinExistence type="predicted"/>
<protein>
    <submittedName>
        <fullName evidence="3">Uncharacterized protein</fullName>
    </submittedName>
</protein>
<evidence type="ECO:0000256" key="1">
    <source>
        <dbReference type="SAM" id="Coils"/>
    </source>
</evidence>
<dbReference type="RefSeq" id="XP_070902454.1">
    <property type="nucleotide sequence ID" value="XM_071037648.1"/>
</dbReference>
<organism evidence="3 4">
    <name type="scientific">Aspergillus pseudodeflectus</name>
    <dbReference type="NCBI Taxonomy" id="176178"/>
    <lineage>
        <taxon>Eukaryota</taxon>
        <taxon>Fungi</taxon>
        <taxon>Dikarya</taxon>
        <taxon>Ascomycota</taxon>
        <taxon>Pezizomycotina</taxon>
        <taxon>Eurotiomycetes</taxon>
        <taxon>Eurotiomycetidae</taxon>
        <taxon>Eurotiales</taxon>
        <taxon>Aspergillaceae</taxon>
        <taxon>Aspergillus</taxon>
        <taxon>Aspergillus subgen. Nidulantes</taxon>
    </lineage>
</organism>
<dbReference type="EMBL" id="JBFXLR010000008">
    <property type="protein sequence ID" value="KAL2856296.1"/>
    <property type="molecule type" value="Genomic_DNA"/>
</dbReference>
<gene>
    <name evidence="3" type="ORF">BJX68DRAFT_206738</name>
</gene>
<sequence length="336" mass="37336">MNSNISSEAISENGSQTKNKPLIFIPWAVDQLDETDSSSTQASDEISSRSLLPRSPQSLQIDPVSLMSLSQTFHLLPTPEDGDNLETTVEKVSRLAHVVDQGNSLALWTGMKLASETLQDAESIAKAQMPNEERHIYEAWKEWATTRNDCDSTSTTTTTTTAVAGNASTINESTSTSQEWFRLPDFNWEQNVAPVPEGAQSLKRFTQRAAAMDIVFRHQGATPENAAWLTFNMAPLLPLVKAVTKISNMERHYRENGGRNTSLQGLSKMEMAEVETARRVVAAAERNLNREAERLRRMTRELSKSNEVIRARMRDLEAKSVKGEVLVNGPYGVLRG</sequence>
<accession>A0ABR4KVH2</accession>
<evidence type="ECO:0000313" key="3">
    <source>
        <dbReference type="EMBL" id="KAL2856296.1"/>
    </source>
</evidence>
<evidence type="ECO:0000313" key="4">
    <source>
        <dbReference type="Proteomes" id="UP001610444"/>
    </source>
</evidence>
<feature type="region of interest" description="Disordered" evidence="2">
    <location>
        <begin position="34"/>
        <end position="54"/>
    </location>
</feature>
<keyword evidence="1" id="KW-0175">Coiled coil</keyword>
<comment type="caution">
    <text evidence="3">The sequence shown here is derived from an EMBL/GenBank/DDBJ whole genome shotgun (WGS) entry which is preliminary data.</text>
</comment>
<dbReference type="Proteomes" id="UP001610444">
    <property type="component" value="Unassembled WGS sequence"/>
</dbReference>
<keyword evidence="4" id="KW-1185">Reference proteome</keyword>
<name>A0ABR4KVH2_9EURO</name>
<reference evidence="3 4" key="1">
    <citation type="submission" date="2024-07" db="EMBL/GenBank/DDBJ databases">
        <title>Section-level genome sequencing and comparative genomics of Aspergillus sections Usti and Cavernicolus.</title>
        <authorList>
            <consortium name="Lawrence Berkeley National Laboratory"/>
            <person name="Nybo J.L."/>
            <person name="Vesth T.C."/>
            <person name="Theobald S."/>
            <person name="Frisvad J.C."/>
            <person name="Larsen T.O."/>
            <person name="Kjaerboelling I."/>
            <person name="Rothschild-Mancinelli K."/>
            <person name="Lyhne E.K."/>
            <person name="Kogle M.E."/>
            <person name="Barry K."/>
            <person name="Clum A."/>
            <person name="Na H."/>
            <person name="Ledsgaard L."/>
            <person name="Lin J."/>
            <person name="Lipzen A."/>
            <person name="Kuo A."/>
            <person name="Riley R."/>
            <person name="Mondo S."/>
            <person name="LaButti K."/>
            <person name="Haridas S."/>
            <person name="Pangalinan J."/>
            <person name="Salamov A.A."/>
            <person name="Simmons B.A."/>
            <person name="Magnuson J.K."/>
            <person name="Chen J."/>
            <person name="Drula E."/>
            <person name="Henrissat B."/>
            <person name="Wiebenga A."/>
            <person name="Lubbers R.J."/>
            <person name="Gomes A.C."/>
            <person name="Macurrencykelacurrency M.R."/>
            <person name="Stajich J."/>
            <person name="Grigoriev I.V."/>
            <person name="Mortensen U.H."/>
            <person name="De vries R.P."/>
            <person name="Baker S.E."/>
            <person name="Andersen M.R."/>
        </authorList>
    </citation>
    <scope>NUCLEOTIDE SEQUENCE [LARGE SCALE GENOMIC DNA]</scope>
    <source>
        <strain evidence="3 4">CBS 756.74</strain>
    </source>
</reference>
<feature type="coiled-coil region" evidence="1">
    <location>
        <begin position="274"/>
        <end position="319"/>
    </location>
</feature>
<dbReference type="GeneID" id="98152812"/>
<evidence type="ECO:0000256" key="2">
    <source>
        <dbReference type="SAM" id="MobiDB-lite"/>
    </source>
</evidence>